<evidence type="ECO:0000313" key="2">
    <source>
        <dbReference type="EMBL" id="KKW28595.1"/>
    </source>
</evidence>
<dbReference type="EMBL" id="LCRD01000067">
    <property type="protein sequence ID" value="KKW28595.1"/>
    <property type="molecule type" value="Genomic_DNA"/>
</dbReference>
<sequence>MPEPHSLIKFADLTTPGARPENTSLRTILLELPQGRGFVFGIVEVQHRDDDLRERIVHVIASNLEGLKADLANDGNVPRRFEAMLVRLNADLNRLGSDARMSLRKLKSVIGVMTESQVFLSGIGFLHRTAERRYVIYELDQQFNAPSDEQQWDKPFLTVLDGELHPGDVLYIGTRIPPHALSLNDLQDILITLPPAGALERAQQFVPANCRYGALCFHVSEEDRSGPPKKANPIVSLASFEETKSRTADLLGEQTPDFVSKARAAADHLRKRLSSPGNRSVGTILKRILQLVIASTVAIATFIGRMFGRVNARVRAGNPTTLLARGWSGARNAWERLLRAQKTVKITIAVVAVLAITLTVTLYESKSSRLAKEAQAAYQTTIDKVEEKRVAAEASIIYNNTRDAQVAVNDALALLATLPQDDSTFKTTITDLKAQLTTLLEKTRGITQVNPEQIASMTSGTLSQFVNVNGTLYGLTGDFTPYRLNELNRALELVDVGTSPLSGAVTSTNENADILAVDFTKRLGRISLTSRTVSPLTSGVNGLASVEDISSYNGNLYVLAAASQQIVKMRPQGLGYEAGTTWITALESDITEASAIAVDGNMYVLVGSTIVRLKSGRENPWDHAPIDPALSSPRDMWTSTESPYLYILDSSGRVVVLEKESGKLVTQYTSDTLNNAVGFAVLEHENRIVVATTNAVLSYTATHLLK</sequence>
<keyword evidence="1" id="KW-0812">Transmembrane</keyword>
<name>A0A0G1XCL0_9BACT</name>
<dbReference type="InterPro" id="IPR011042">
    <property type="entry name" value="6-blade_b-propeller_TolB-like"/>
</dbReference>
<organism evidence="2 3">
    <name type="scientific">Candidatus Uhrbacteria bacterium GW2011_GWD2_52_7</name>
    <dbReference type="NCBI Taxonomy" id="1618989"/>
    <lineage>
        <taxon>Bacteria</taxon>
        <taxon>Candidatus Uhriibacteriota</taxon>
    </lineage>
</organism>
<dbReference type="SUPFAM" id="SSF101898">
    <property type="entry name" value="NHL repeat"/>
    <property type="match status" value="1"/>
</dbReference>
<proteinExistence type="predicted"/>
<gene>
    <name evidence="2" type="ORF">UY72_C0067G0009</name>
</gene>
<evidence type="ECO:0000313" key="3">
    <source>
        <dbReference type="Proteomes" id="UP000034846"/>
    </source>
</evidence>
<protein>
    <submittedName>
        <fullName evidence="2">Uncharacterized protein</fullName>
    </submittedName>
</protein>
<dbReference type="AlphaFoldDB" id="A0A0G1XCL0"/>
<feature type="transmembrane region" description="Helical" evidence="1">
    <location>
        <begin position="288"/>
        <end position="307"/>
    </location>
</feature>
<comment type="caution">
    <text evidence="2">The sequence shown here is derived from an EMBL/GenBank/DDBJ whole genome shotgun (WGS) entry which is preliminary data.</text>
</comment>
<reference evidence="2 3" key="1">
    <citation type="journal article" date="2015" name="Nature">
        <title>rRNA introns, odd ribosomes, and small enigmatic genomes across a large radiation of phyla.</title>
        <authorList>
            <person name="Brown C.T."/>
            <person name="Hug L.A."/>
            <person name="Thomas B.C."/>
            <person name="Sharon I."/>
            <person name="Castelle C.J."/>
            <person name="Singh A."/>
            <person name="Wilkins M.J."/>
            <person name="Williams K.H."/>
            <person name="Banfield J.F."/>
        </authorList>
    </citation>
    <scope>NUCLEOTIDE SEQUENCE [LARGE SCALE GENOMIC DNA]</scope>
</reference>
<evidence type="ECO:0000256" key="1">
    <source>
        <dbReference type="SAM" id="Phobius"/>
    </source>
</evidence>
<dbReference type="Proteomes" id="UP000034846">
    <property type="component" value="Unassembled WGS sequence"/>
</dbReference>
<accession>A0A0G1XCL0</accession>
<keyword evidence="1" id="KW-0472">Membrane</keyword>
<dbReference type="Gene3D" id="2.120.10.30">
    <property type="entry name" value="TolB, C-terminal domain"/>
    <property type="match status" value="1"/>
</dbReference>
<keyword evidence="1" id="KW-1133">Transmembrane helix</keyword>
<feature type="transmembrane region" description="Helical" evidence="1">
    <location>
        <begin position="346"/>
        <end position="363"/>
    </location>
</feature>